<keyword evidence="4" id="KW-1185">Reference proteome</keyword>
<evidence type="ECO:0000313" key="3">
    <source>
        <dbReference type="EMBL" id="WWC60931.1"/>
    </source>
</evidence>
<dbReference type="EMBL" id="KI894030">
    <property type="protein sequence ID" value="OBR85817.1"/>
    <property type="molecule type" value="Genomic_DNA"/>
</dbReference>
<evidence type="ECO:0000313" key="4">
    <source>
        <dbReference type="Proteomes" id="UP000078595"/>
    </source>
</evidence>
<reference evidence="3" key="2">
    <citation type="submission" date="2013-07" db="EMBL/GenBank/DDBJ databases">
        <authorList>
            <consortium name="The Broad Institute Genome Sequencing Platform"/>
            <person name="Cuomo C."/>
            <person name="Litvintseva A."/>
            <person name="Chen Y."/>
            <person name="Heitman J."/>
            <person name="Sun S."/>
            <person name="Springer D."/>
            <person name="Dromer F."/>
            <person name="Young S.K."/>
            <person name="Zeng Q."/>
            <person name="Gargeya S."/>
            <person name="Fitzgerald M."/>
            <person name="Abouelleil A."/>
            <person name="Alvarado L."/>
            <person name="Berlin A.M."/>
            <person name="Chapman S.B."/>
            <person name="Dewar J."/>
            <person name="Goldberg J."/>
            <person name="Griggs A."/>
            <person name="Gujja S."/>
            <person name="Hansen M."/>
            <person name="Howarth C."/>
            <person name="Imamovic A."/>
            <person name="Larimer J."/>
            <person name="McCowan C."/>
            <person name="Murphy C."/>
            <person name="Pearson M."/>
            <person name="Priest M."/>
            <person name="Roberts A."/>
            <person name="Saif S."/>
            <person name="Shea T."/>
            <person name="Sykes S."/>
            <person name="Wortman J."/>
            <person name="Nusbaum C."/>
            <person name="Birren B."/>
        </authorList>
    </citation>
    <scope>NUCLEOTIDE SEQUENCE</scope>
    <source>
        <strain evidence="3">CBS 10117</strain>
    </source>
</reference>
<feature type="compositionally biased region" description="Basic residues" evidence="1">
    <location>
        <begin position="55"/>
        <end position="64"/>
    </location>
</feature>
<sequence>MTKQLRIRDVLLLSLGISVGVLTTSFLPTLALSDTTPSFGSISAITPFRNSGRGRSSHRHKKKPSSSALSASNPNSKFIVEDSYGTDELSNSEYAVPANNRRLQVIQAGGIAKEGIGSSMGFILYGANIAGMLDADFLVTQTAQMFDYRVSDIVNRGIELRSGGRTCDILEILLSDPSNGSFKERQDRAMLLLDDLYERSRRIARKGKHSPEGIFTEYSLREIERCDTIIINDYRPVSTHHTPYTTRWWNNVISQYSGPPHGNDIAIHYRWGDVSNKGQGTPKWHTDMSKVIPLVDIIREENPTAQLRIFMKKSKNNETREQLEELLLPLVLREGDEIMECATDVEELSILSKAKYLFINSGSFSEQAAATKRASIVVENGGGVFWPLKRMGLEYFFDYNKVDLVEFRKVVKRTLKWAPEYH</sequence>
<dbReference type="RefSeq" id="XP_018263659.1">
    <property type="nucleotide sequence ID" value="XM_018406851.1"/>
</dbReference>
<proteinExistence type="predicted"/>
<protein>
    <submittedName>
        <fullName evidence="2">Uncharacterized protein</fullName>
    </submittedName>
</protein>
<gene>
    <name evidence="2" type="ORF">I303_03530</name>
    <name evidence="3" type="ORF">I303_103507</name>
</gene>
<dbReference type="Proteomes" id="UP000078595">
    <property type="component" value="Chromosome 4"/>
</dbReference>
<accession>A0A1A6A6X8</accession>
<name>A0A1A6A6X8_9TREE</name>
<dbReference type="OrthoDB" id="2591046at2759"/>
<dbReference type="KEGG" id="kdj:28967229"/>
<dbReference type="EMBL" id="CP144533">
    <property type="protein sequence ID" value="WWC60931.1"/>
    <property type="molecule type" value="Genomic_DNA"/>
</dbReference>
<reference evidence="2" key="1">
    <citation type="submission" date="2013-07" db="EMBL/GenBank/DDBJ databases">
        <title>The Genome Sequence of Cryptococcus dejecticola CBS10117.</title>
        <authorList>
            <consortium name="The Broad Institute Genome Sequencing Platform"/>
            <person name="Cuomo C."/>
            <person name="Litvintseva A."/>
            <person name="Chen Y."/>
            <person name="Heitman J."/>
            <person name="Sun S."/>
            <person name="Springer D."/>
            <person name="Dromer F."/>
            <person name="Young S.K."/>
            <person name="Zeng Q."/>
            <person name="Gargeya S."/>
            <person name="Fitzgerald M."/>
            <person name="Abouelleil A."/>
            <person name="Alvarado L."/>
            <person name="Berlin A.M."/>
            <person name="Chapman S.B."/>
            <person name="Dewar J."/>
            <person name="Goldberg J."/>
            <person name="Griggs A."/>
            <person name="Gujja S."/>
            <person name="Hansen M."/>
            <person name="Howarth C."/>
            <person name="Imamovic A."/>
            <person name="Larimer J."/>
            <person name="McCowan C."/>
            <person name="Murphy C."/>
            <person name="Pearson M."/>
            <person name="Priest M."/>
            <person name="Roberts A."/>
            <person name="Saif S."/>
            <person name="Shea T."/>
            <person name="Sykes S."/>
            <person name="Wortman J."/>
            <person name="Nusbaum C."/>
            <person name="Birren B."/>
        </authorList>
    </citation>
    <scope>NUCLEOTIDE SEQUENCE [LARGE SCALE GENOMIC DNA]</scope>
    <source>
        <strain evidence="2">CBS 10117</strain>
    </source>
</reference>
<feature type="region of interest" description="Disordered" evidence="1">
    <location>
        <begin position="44"/>
        <end position="73"/>
    </location>
</feature>
<dbReference type="GeneID" id="28967229"/>
<organism evidence="2">
    <name type="scientific">Kwoniella dejecticola CBS 10117</name>
    <dbReference type="NCBI Taxonomy" id="1296121"/>
    <lineage>
        <taxon>Eukaryota</taxon>
        <taxon>Fungi</taxon>
        <taxon>Dikarya</taxon>
        <taxon>Basidiomycota</taxon>
        <taxon>Agaricomycotina</taxon>
        <taxon>Tremellomycetes</taxon>
        <taxon>Tremellales</taxon>
        <taxon>Cryptococcaceae</taxon>
        <taxon>Kwoniella</taxon>
    </lineage>
</organism>
<dbReference type="AlphaFoldDB" id="A0A1A6A6X8"/>
<evidence type="ECO:0000313" key="2">
    <source>
        <dbReference type="EMBL" id="OBR85817.1"/>
    </source>
</evidence>
<evidence type="ECO:0000256" key="1">
    <source>
        <dbReference type="SAM" id="MobiDB-lite"/>
    </source>
</evidence>
<reference evidence="3" key="3">
    <citation type="submission" date="2024-02" db="EMBL/GenBank/DDBJ databases">
        <title>Comparative genomics of Cryptococcus and Kwoniella reveals pathogenesis evolution and contrasting modes of karyotype evolution via chromosome fusion or intercentromeric recombination.</title>
        <authorList>
            <person name="Coelho M.A."/>
            <person name="David-Palma M."/>
            <person name="Shea T."/>
            <person name="Bowers K."/>
            <person name="McGinley-Smith S."/>
            <person name="Mohammad A.W."/>
            <person name="Gnirke A."/>
            <person name="Yurkov A.M."/>
            <person name="Nowrousian M."/>
            <person name="Sun S."/>
            <person name="Cuomo C.A."/>
            <person name="Heitman J."/>
        </authorList>
    </citation>
    <scope>NUCLEOTIDE SEQUENCE</scope>
    <source>
        <strain evidence="3">CBS 10117</strain>
    </source>
</reference>
<dbReference type="VEuPathDB" id="FungiDB:I303_03530"/>